<dbReference type="InterPro" id="IPR005301">
    <property type="entry name" value="MOB_kinase_act_fam"/>
</dbReference>
<sequence length="378" mass="43021">MAIMPKSEYTSNKQVHTDISQSANSYYKYSTGTRKRSPSQDSNVDSPCCFGKVFFCSIINFASRSRRKGDTNKENRAAPCRNKKTGVSLSTHTKTFSQHYRNDKNTSRNDLCICDSIDNNMLKKLVTLPPGMNKNEWIASHLLPLYDHVNALCGSVSEVCTNTGCNVMTYPGCQKAYWLDERGKRYVYTAPNYIDTVMSFCEKSRNDEGLFPTKHGNDFPPFYKQHCKKMMKLLWHCCGHLYCKHWDDLVSLNLGSQCSMIFAHITFLAREFNLLDNNDLSSIQHIVNLIRPMYIQNPLRSRLSSSKNNQENVPETSCSTRVPSSKSGSWGGYPTPTILGCKAYAQTYKKNQIKQILFNLLWSTKGITLNIIGFQANF</sequence>
<proteinExistence type="predicted"/>
<feature type="binding site" evidence="1">
    <location>
        <position position="240"/>
    </location>
    <ligand>
        <name>Zn(2+)</name>
        <dbReference type="ChEBI" id="CHEBI:29105"/>
    </ligand>
</feature>
<keyword evidence="3" id="KW-1185">Reference proteome</keyword>
<dbReference type="PANTHER" id="PTHR22599">
    <property type="entry name" value="MPS ONE BINDER KINASE ACTIVATOR-LIKE MOB"/>
    <property type="match status" value="1"/>
</dbReference>
<dbReference type="Proteomes" id="UP000046392">
    <property type="component" value="Unplaced"/>
</dbReference>
<dbReference type="InterPro" id="IPR036703">
    <property type="entry name" value="MOB_kinase_act_sf"/>
</dbReference>
<dbReference type="SMART" id="SM01388">
    <property type="entry name" value="Mob1_phocein"/>
    <property type="match status" value="1"/>
</dbReference>
<evidence type="ECO:0000256" key="1">
    <source>
        <dbReference type="PIRSR" id="PIRSR605301-1"/>
    </source>
</evidence>
<feature type="binding site" evidence="1">
    <location>
        <position position="165"/>
    </location>
    <ligand>
        <name>Zn(2+)</name>
        <dbReference type="ChEBI" id="CHEBI:29105"/>
    </ligand>
</feature>
<organism evidence="3 4">
    <name type="scientific">Strongyloides papillosus</name>
    <name type="common">Intestinal threadworm</name>
    <dbReference type="NCBI Taxonomy" id="174720"/>
    <lineage>
        <taxon>Eukaryota</taxon>
        <taxon>Metazoa</taxon>
        <taxon>Ecdysozoa</taxon>
        <taxon>Nematoda</taxon>
        <taxon>Chromadorea</taxon>
        <taxon>Rhabditida</taxon>
        <taxon>Tylenchina</taxon>
        <taxon>Panagrolaimomorpha</taxon>
        <taxon>Strongyloidoidea</taxon>
        <taxon>Strongyloididae</taxon>
        <taxon>Strongyloides</taxon>
    </lineage>
</organism>
<name>A0A0N5BZY5_STREA</name>
<protein>
    <submittedName>
        <fullName evidence="4">MOB kinase activator-like 2</fullName>
    </submittedName>
</protein>
<feature type="region of interest" description="Disordered" evidence="2">
    <location>
        <begin position="304"/>
        <end position="329"/>
    </location>
</feature>
<accession>A0A0N5BZY5</accession>
<dbReference type="AlphaFoldDB" id="A0A0N5BZY5"/>
<reference evidence="4" key="1">
    <citation type="submission" date="2017-02" db="UniProtKB">
        <authorList>
            <consortium name="WormBaseParasite"/>
        </authorList>
    </citation>
    <scope>IDENTIFICATION</scope>
</reference>
<feature type="binding site" evidence="1">
    <location>
        <position position="160"/>
    </location>
    <ligand>
        <name>Zn(2+)</name>
        <dbReference type="ChEBI" id="CHEBI:29105"/>
    </ligand>
</feature>
<dbReference type="SUPFAM" id="SSF101152">
    <property type="entry name" value="Mob1/phocein"/>
    <property type="match status" value="1"/>
</dbReference>
<keyword evidence="1" id="KW-0479">Metal-binding</keyword>
<feature type="compositionally biased region" description="Polar residues" evidence="2">
    <location>
        <begin position="304"/>
        <end position="328"/>
    </location>
</feature>
<dbReference type="Pfam" id="PF03637">
    <property type="entry name" value="Mob1_phocein"/>
    <property type="match status" value="1"/>
</dbReference>
<keyword evidence="1" id="KW-0862">Zinc</keyword>
<dbReference type="WBParaSite" id="SPAL_0001132300.1">
    <property type="protein sequence ID" value="SPAL_0001132300.1"/>
    <property type="gene ID" value="SPAL_0001132300"/>
</dbReference>
<dbReference type="STRING" id="174720.A0A0N5BZY5"/>
<dbReference type="Gene3D" id="1.20.140.30">
    <property type="entry name" value="MOB kinase activator"/>
    <property type="match status" value="1"/>
</dbReference>
<evidence type="ECO:0000256" key="2">
    <source>
        <dbReference type="SAM" id="MobiDB-lite"/>
    </source>
</evidence>
<evidence type="ECO:0000313" key="3">
    <source>
        <dbReference type="Proteomes" id="UP000046392"/>
    </source>
</evidence>
<feature type="binding site" evidence="1">
    <location>
        <position position="245"/>
    </location>
    <ligand>
        <name>Zn(2+)</name>
        <dbReference type="ChEBI" id="CHEBI:29105"/>
    </ligand>
</feature>
<evidence type="ECO:0000313" key="4">
    <source>
        <dbReference type="WBParaSite" id="SPAL_0001132300.1"/>
    </source>
</evidence>